<evidence type="ECO:0000313" key="2">
    <source>
        <dbReference type="Proteomes" id="UP000266861"/>
    </source>
</evidence>
<gene>
    <name evidence="1" type="ORF">Glove_85g14</name>
</gene>
<accession>A0A397J726</accession>
<comment type="caution">
    <text evidence="1">The sequence shown here is derived from an EMBL/GenBank/DDBJ whole genome shotgun (WGS) entry which is preliminary data.</text>
</comment>
<dbReference type="AlphaFoldDB" id="A0A397J726"/>
<proteinExistence type="predicted"/>
<dbReference type="OrthoDB" id="2333662at2759"/>
<reference evidence="1 2" key="1">
    <citation type="submission" date="2018-08" db="EMBL/GenBank/DDBJ databases">
        <title>Genome and evolution of the arbuscular mycorrhizal fungus Diversispora epigaea (formerly Glomus versiforme) and its bacterial endosymbionts.</title>
        <authorList>
            <person name="Sun X."/>
            <person name="Fei Z."/>
            <person name="Harrison M."/>
        </authorList>
    </citation>
    <scope>NUCLEOTIDE SEQUENCE [LARGE SCALE GENOMIC DNA]</scope>
    <source>
        <strain evidence="1 2">IT104</strain>
    </source>
</reference>
<dbReference type="Proteomes" id="UP000266861">
    <property type="component" value="Unassembled WGS sequence"/>
</dbReference>
<protein>
    <submittedName>
        <fullName evidence="1">Uncharacterized protein</fullName>
    </submittedName>
</protein>
<evidence type="ECO:0000313" key="1">
    <source>
        <dbReference type="EMBL" id="RHZ84165.1"/>
    </source>
</evidence>
<organism evidence="1 2">
    <name type="scientific">Diversispora epigaea</name>
    <dbReference type="NCBI Taxonomy" id="1348612"/>
    <lineage>
        <taxon>Eukaryota</taxon>
        <taxon>Fungi</taxon>
        <taxon>Fungi incertae sedis</taxon>
        <taxon>Mucoromycota</taxon>
        <taxon>Glomeromycotina</taxon>
        <taxon>Glomeromycetes</taxon>
        <taxon>Diversisporales</taxon>
        <taxon>Diversisporaceae</taxon>
        <taxon>Diversispora</taxon>
    </lineage>
</organism>
<dbReference type="EMBL" id="PQFF01000081">
    <property type="protein sequence ID" value="RHZ84165.1"/>
    <property type="molecule type" value="Genomic_DNA"/>
</dbReference>
<sequence>MYTYNPLALPDTIAEIVQLENSVELIPLGTEKTELYELGNAKSITLSHPSYKSKFLISAGTRNEFEREYFYGDRDEYVLNVSRGVHEEYAVGTENEFSVGLRNEFKQKNLYKDRNGDSSVTIESESEIKFTSQALDFTSYEPKNLTGIVDSGCVLYKGYDEYASPNAKLEATARYRFESKDTDGTTTKMAYGGSCELGIFEQRAEANFESSIKKDDLTFFESEGSVKAKTGVDGEKLDAKLGSTLIKVHDEDAGVEIKFLKASAEAKVEVDKDDGITDMVRAGVSLVEAEVGALKSKIGVNIDTGVSIDKDGAEVSVGL</sequence>
<name>A0A397J726_9GLOM</name>
<keyword evidence="2" id="KW-1185">Reference proteome</keyword>